<dbReference type="AlphaFoldDB" id="A0A6C0GGD4"/>
<evidence type="ECO:0000313" key="5">
    <source>
        <dbReference type="Proteomes" id="UP000480178"/>
    </source>
</evidence>
<name>A0A6C0GGD4_9BACT</name>
<organism evidence="4 5">
    <name type="scientific">Rhodocytophaga rosea</name>
    <dbReference type="NCBI Taxonomy" id="2704465"/>
    <lineage>
        <taxon>Bacteria</taxon>
        <taxon>Pseudomonadati</taxon>
        <taxon>Bacteroidota</taxon>
        <taxon>Cytophagia</taxon>
        <taxon>Cytophagales</taxon>
        <taxon>Rhodocytophagaceae</taxon>
        <taxon>Rhodocytophaga</taxon>
    </lineage>
</organism>
<reference evidence="4 5" key="1">
    <citation type="submission" date="2020-01" db="EMBL/GenBank/DDBJ databases">
        <authorList>
            <person name="Kim M.K."/>
        </authorList>
    </citation>
    <scope>NUCLEOTIDE SEQUENCE [LARGE SCALE GENOMIC DNA]</scope>
    <source>
        <strain evidence="4 5">172606-1</strain>
    </source>
</reference>
<feature type="domain" description="Outer membrane protein beta-barrel" evidence="3">
    <location>
        <begin position="15"/>
        <end position="181"/>
    </location>
</feature>
<dbReference type="InterPro" id="IPR027385">
    <property type="entry name" value="Beta-barrel_OMP"/>
</dbReference>
<feature type="chain" id="PRO_5025596895" evidence="2">
    <location>
        <begin position="27"/>
        <end position="190"/>
    </location>
</feature>
<dbReference type="Pfam" id="PF13505">
    <property type="entry name" value="OMP_b-brl"/>
    <property type="match status" value="1"/>
</dbReference>
<evidence type="ECO:0000256" key="1">
    <source>
        <dbReference type="ARBA" id="ARBA00022729"/>
    </source>
</evidence>
<dbReference type="EMBL" id="CP048222">
    <property type="protein sequence ID" value="QHT66843.1"/>
    <property type="molecule type" value="Genomic_DNA"/>
</dbReference>
<gene>
    <name evidence="4" type="ORF">GXP67_09320</name>
</gene>
<dbReference type="RefSeq" id="WP_162442895.1">
    <property type="nucleotide sequence ID" value="NZ_CP048222.1"/>
</dbReference>
<sequence>MKTTRMLLPLICSLFCLLFFLPTAYAQTEKGTLLLGGNASMSFNSQMSNKSFGVSIYPQVGFFVANKFALGANVSLGYSSYDVNSFRSGSIGIGPFVRYYLGAGKAIPFLEARGGWNHYQSKYKEPNGTTRKDRQNSGYGGLGLGLAYFLTPTIGLESLLSYDLYRQNSYTNRALNLRIGFQIYFSRNKE</sequence>
<protein>
    <submittedName>
        <fullName evidence="4">Outer membrane beta-barrel protein</fullName>
    </submittedName>
</protein>
<evidence type="ECO:0000256" key="2">
    <source>
        <dbReference type="SAM" id="SignalP"/>
    </source>
</evidence>
<dbReference type="Proteomes" id="UP000480178">
    <property type="component" value="Chromosome"/>
</dbReference>
<keyword evidence="1 2" id="KW-0732">Signal</keyword>
<accession>A0A6C0GGD4</accession>
<evidence type="ECO:0000259" key="3">
    <source>
        <dbReference type="Pfam" id="PF13505"/>
    </source>
</evidence>
<feature type="signal peptide" evidence="2">
    <location>
        <begin position="1"/>
        <end position="26"/>
    </location>
</feature>
<proteinExistence type="predicted"/>
<evidence type="ECO:0000313" key="4">
    <source>
        <dbReference type="EMBL" id="QHT66843.1"/>
    </source>
</evidence>
<dbReference type="KEGG" id="rhoz:GXP67_09320"/>
<dbReference type="Gene3D" id="2.40.160.20">
    <property type="match status" value="1"/>
</dbReference>
<keyword evidence="5" id="KW-1185">Reference proteome</keyword>